<evidence type="ECO:0000256" key="1">
    <source>
        <dbReference type="SAM" id="Phobius"/>
    </source>
</evidence>
<evidence type="ECO:0000259" key="2">
    <source>
        <dbReference type="Pfam" id="PF07331"/>
    </source>
</evidence>
<name>A0A423PRB6_9GAMM</name>
<feature type="transmembrane region" description="Helical" evidence="1">
    <location>
        <begin position="42"/>
        <end position="62"/>
    </location>
</feature>
<dbReference type="AlphaFoldDB" id="A0A423PRB6"/>
<dbReference type="EMBL" id="AYKG01000023">
    <property type="protein sequence ID" value="ROO28061.1"/>
    <property type="molecule type" value="Genomic_DNA"/>
</dbReference>
<dbReference type="InParanoid" id="A0A423PRB6"/>
<keyword evidence="1" id="KW-0472">Membrane</keyword>
<evidence type="ECO:0000313" key="3">
    <source>
        <dbReference type="EMBL" id="ROO28061.1"/>
    </source>
</evidence>
<feature type="transmembrane region" description="Helical" evidence="1">
    <location>
        <begin position="12"/>
        <end position="36"/>
    </location>
</feature>
<dbReference type="RefSeq" id="WP_123658170.1">
    <property type="nucleotide sequence ID" value="NZ_AYKG01000023.1"/>
</dbReference>
<evidence type="ECO:0000313" key="4">
    <source>
        <dbReference type="Proteomes" id="UP000285310"/>
    </source>
</evidence>
<sequence length="150" mass="15434">MSDSSTHNDRIFAGLLLVLAIGFGAMALAMHVPFAYDPLGPTAFPLILSGALGVMSITLMLRPAAGTGLPGGRVGAQLVGVLVVLIAYAALFTRAGYLASTVVAMIVLARIFGATWVKAIISGVVLTAASYGLFVWALGIVLPVGSWLVY</sequence>
<feature type="transmembrane region" description="Helical" evidence="1">
    <location>
        <begin position="74"/>
        <end position="91"/>
    </location>
</feature>
<keyword evidence="1" id="KW-1133">Transmembrane helix</keyword>
<keyword evidence="4" id="KW-1185">Reference proteome</keyword>
<dbReference type="Proteomes" id="UP000285310">
    <property type="component" value="Unassembled WGS sequence"/>
</dbReference>
<protein>
    <submittedName>
        <fullName evidence="3">Tricarboxylic transport membrane protein</fullName>
    </submittedName>
</protein>
<feature type="transmembrane region" description="Helical" evidence="1">
    <location>
        <begin position="124"/>
        <end position="149"/>
    </location>
</feature>
<dbReference type="Pfam" id="PF07331">
    <property type="entry name" value="TctB"/>
    <property type="match status" value="1"/>
</dbReference>
<proteinExistence type="predicted"/>
<feature type="transmembrane region" description="Helical" evidence="1">
    <location>
        <begin position="97"/>
        <end position="117"/>
    </location>
</feature>
<accession>A0A423PRB6</accession>
<reference evidence="3 4" key="1">
    <citation type="submission" date="2013-10" db="EMBL/GenBank/DDBJ databases">
        <title>Salinisphaera japonica YTM-1 Genome Sequencing.</title>
        <authorList>
            <person name="Lai Q."/>
            <person name="Li C."/>
            <person name="Shao Z."/>
        </authorList>
    </citation>
    <scope>NUCLEOTIDE SEQUENCE [LARGE SCALE GENOMIC DNA]</scope>
    <source>
        <strain evidence="3 4">YTM-1</strain>
    </source>
</reference>
<organism evidence="3 4">
    <name type="scientific">Salinisphaera japonica YTM-1</name>
    <dbReference type="NCBI Taxonomy" id="1209778"/>
    <lineage>
        <taxon>Bacteria</taxon>
        <taxon>Pseudomonadati</taxon>
        <taxon>Pseudomonadota</taxon>
        <taxon>Gammaproteobacteria</taxon>
        <taxon>Salinisphaerales</taxon>
        <taxon>Salinisphaeraceae</taxon>
        <taxon>Salinisphaera</taxon>
    </lineage>
</organism>
<keyword evidence="1" id="KW-0812">Transmembrane</keyword>
<dbReference type="OrthoDB" id="7025534at2"/>
<feature type="domain" description="DUF1468" evidence="2">
    <location>
        <begin position="11"/>
        <end position="143"/>
    </location>
</feature>
<dbReference type="InterPro" id="IPR009936">
    <property type="entry name" value="DUF1468"/>
</dbReference>
<comment type="caution">
    <text evidence="3">The sequence shown here is derived from an EMBL/GenBank/DDBJ whole genome shotgun (WGS) entry which is preliminary data.</text>
</comment>
<gene>
    <name evidence="3" type="ORF">SAJA_08260</name>
</gene>